<dbReference type="GO" id="GO:0008270">
    <property type="term" value="F:zinc ion binding"/>
    <property type="evidence" value="ECO:0007669"/>
    <property type="project" value="InterPro"/>
</dbReference>
<sequence length="443" mass="49278">MSKYTGTVFYFPLLDGGCGLGAVVYREYIHVAGLSISNYGLVRGVTSFGGIRAKIAMESSNTEQDRGHDRSSTVRQEEARTQQEQVPPVNPVPEMDPATYAQQLLTNLAQIATQGVGRAQVDPFVVARREFQKENTPRFDGRGDFATAEEWLLAVQENFRLARTPDEYWTEIAATLFDQDARHWWTSQKSQHVGEGLNIPWRWFEEVFRARFLGETQQEELRRQFETLVQGNMTVQQYGETFIRLSRYAPDLVADARRKRNRFIRGLTPLLASVMDSYDSTSIELLLDKAIFQESLLVSRGKARDDRQRTDGGGARKASFQNRGMVSPQNKQQVDQARNRFFCKVCNRTYPGPCYLHRGGCRICNSPDHWAAQCPKNPNRLNAGSSSSGGGQTFVPTIGGIGRGQVDAGRGRRGSFVPRGGGRGGPQRGGRIGNGGRGNGNSG</sequence>
<evidence type="ECO:0000313" key="4">
    <source>
        <dbReference type="Proteomes" id="UP001210211"/>
    </source>
</evidence>
<dbReference type="PANTHER" id="PTHR15503:SF45">
    <property type="entry name" value="RNA-DIRECTED DNA POLYMERASE HOMOLOG"/>
    <property type="match status" value="1"/>
</dbReference>
<dbReference type="SMART" id="SM00343">
    <property type="entry name" value="ZnF_C2HC"/>
    <property type="match status" value="1"/>
</dbReference>
<dbReference type="EMBL" id="JAMRDG010000002">
    <property type="protein sequence ID" value="KAJ3688144.1"/>
    <property type="molecule type" value="Genomic_DNA"/>
</dbReference>
<feature type="compositionally biased region" description="Basic and acidic residues" evidence="1">
    <location>
        <begin position="63"/>
        <end position="81"/>
    </location>
</feature>
<dbReference type="Pfam" id="PF03732">
    <property type="entry name" value="Retrotrans_gag"/>
    <property type="match status" value="1"/>
</dbReference>
<feature type="region of interest" description="Disordered" evidence="1">
    <location>
        <begin position="401"/>
        <end position="443"/>
    </location>
</feature>
<dbReference type="InterPro" id="IPR032567">
    <property type="entry name" value="RTL1-rel"/>
</dbReference>
<evidence type="ECO:0000256" key="1">
    <source>
        <dbReference type="SAM" id="MobiDB-lite"/>
    </source>
</evidence>
<evidence type="ECO:0000259" key="2">
    <source>
        <dbReference type="SMART" id="SM00343"/>
    </source>
</evidence>
<dbReference type="GO" id="GO:0003676">
    <property type="term" value="F:nucleic acid binding"/>
    <property type="evidence" value="ECO:0007669"/>
    <property type="project" value="InterPro"/>
</dbReference>
<reference evidence="3 4" key="1">
    <citation type="journal article" date="2022" name="Cell">
        <title>Repeat-based holocentromeres influence genome architecture and karyotype evolution.</title>
        <authorList>
            <person name="Hofstatter P.G."/>
            <person name="Thangavel G."/>
            <person name="Lux T."/>
            <person name="Neumann P."/>
            <person name="Vondrak T."/>
            <person name="Novak P."/>
            <person name="Zhang M."/>
            <person name="Costa L."/>
            <person name="Castellani M."/>
            <person name="Scott A."/>
            <person name="Toegelov H."/>
            <person name="Fuchs J."/>
            <person name="Mata-Sucre Y."/>
            <person name="Dias Y."/>
            <person name="Vanzela A.L.L."/>
            <person name="Huettel B."/>
            <person name="Almeida C.C.S."/>
            <person name="Simkova H."/>
            <person name="Souza G."/>
            <person name="Pedrosa-Harand A."/>
            <person name="Macas J."/>
            <person name="Mayer K.F.X."/>
            <person name="Houben A."/>
            <person name="Marques A."/>
        </authorList>
    </citation>
    <scope>NUCLEOTIDE SEQUENCE [LARGE SCALE GENOMIC DNA]</scope>
    <source>
        <strain evidence="3">RhyTen1mFocal</strain>
    </source>
</reference>
<keyword evidence="4" id="KW-1185">Reference proteome</keyword>
<feature type="compositionally biased region" description="Gly residues" evidence="1">
    <location>
        <begin position="419"/>
        <end position="443"/>
    </location>
</feature>
<organism evidence="3 4">
    <name type="scientific">Rhynchospora tenuis</name>
    <dbReference type="NCBI Taxonomy" id="198213"/>
    <lineage>
        <taxon>Eukaryota</taxon>
        <taxon>Viridiplantae</taxon>
        <taxon>Streptophyta</taxon>
        <taxon>Embryophyta</taxon>
        <taxon>Tracheophyta</taxon>
        <taxon>Spermatophyta</taxon>
        <taxon>Magnoliopsida</taxon>
        <taxon>Liliopsida</taxon>
        <taxon>Poales</taxon>
        <taxon>Cyperaceae</taxon>
        <taxon>Cyperoideae</taxon>
        <taxon>Rhynchosporeae</taxon>
        <taxon>Rhynchospora</taxon>
    </lineage>
</organism>
<protein>
    <recommendedName>
        <fullName evidence="2">CCHC-type domain-containing protein</fullName>
    </recommendedName>
</protein>
<dbReference type="InterPro" id="IPR001878">
    <property type="entry name" value="Znf_CCHC"/>
</dbReference>
<feature type="domain" description="CCHC-type" evidence="2">
    <location>
        <begin position="360"/>
        <end position="376"/>
    </location>
</feature>
<feature type="compositionally biased region" description="Polar residues" evidence="1">
    <location>
        <begin position="319"/>
        <end position="333"/>
    </location>
</feature>
<feature type="region of interest" description="Disordered" evidence="1">
    <location>
        <begin position="58"/>
        <end position="96"/>
    </location>
</feature>
<dbReference type="AlphaFoldDB" id="A0AAD6EKW2"/>
<name>A0AAD6EKW2_9POAL</name>
<comment type="caution">
    <text evidence="3">The sequence shown here is derived from an EMBL/GenBank/DDBJ whole genome shotgun (WGS) entry which is preliminary data.</text>
</comment>
<dbReference type="Pfam" id="PF00098">
    <property type="entry name" value="zf-CCHC"/>
    <property type="match status" value="1"/>
</dbReference>
<dbReference type="InterPro" id="IPR005162">
    <property type="entry name" value="Retrotrans_gag_dom"/>
</dbReference>
<feature type="region of interest" description="Disordered" evidence="1">
    <location>
        <begin position="303"/>
        <end position="333"/>
    </location>
</feature>
<evidence type="ECO:0000313" key="3">
    <source>
        <dbReference type="EMBL" id="KAJ3688144.1"/>
    </source>
</evidence>
<accession>A0AAD6EKW2</accession>
<proteinExistence type="predicted"/>
<dbReference type="Proteomes" id="UP001210211">
    <property type="component" value="Unassembled WGS sequence"/>
</dbReference>
<gene>
    <name evidence="3" type="ORF">LUZ61_017308</name>
</gene>
<dbReference type="PANTHER" id="PTHR15503">
    <property type="entry name" value="LDOC1 RELATED"/>
    <property type="match status" value="1"/>
</dbReference>